<evidence type="ECO:0000256" key="1">
    <source>
        <dbReference type="SAM" id="Phobius"/>
    </source>
</evidence>
<accession>A0A3B0TRV6</accession>
<reference evidence="2" key="1">
    <citation type="submission" date="2018-06" db="EMBL/GenBank/DDBJ databases">
        <authorList>
            <person name="Zhirakovskaya E."/>
        </authorList>
    </citation>
    <scope>NUCLEOTIDE SEQUENCE</scope>
</reference>
<gene>
    <name evidence="2" type="ORF">MNBD_ALPHA11-2243</name>
</gene>
<name>A0A3B0TRV6_9ZZZZ</name>
<organism evidence="2">
    <name type="scientific">hydrothermal vent metagenome</name>
    <dbReference type="NCBI Taxonomy" id="652676"/>
    <lineage>
        <taxon>unclassified sequences</taxon>
        <taxon>metagenomes</taxon>
        <taxon>ecological metagenomes</taxon>
    </lineage>
</organism>
<proteinExistence type="predicted"/>
<dbReference type="AlphaFoldDB" id="A0A3B0TRV6"/>
<keyword evidence="1" id="KW-0812">Transmembrane</keyword>
<dbReference type="EMBL" id="UOEQ01000345">
    <property type="protein sequence ID" value="VAW21371.1"/>
    <property type="molecule type" value="Genomic_DNA"/>
</dbReference>
<sequence>MFLPLHDTNPIKHIKFAYVNYSLIAITSLFFFIQYSL</sequence>
<feature type="non-terminal residue" evidence="2">
    <location>
        <position position="37"/>
    </location>
</feature>
<evidence type="ECO:0000313" key="2">
    <source>
        <dbReference type="EMBL" id="VAW21371.1"/>
    </source>
</evidence>
<protein>
    <submittedName>
        <fullName evidence="2">Uncharacterized protein</fullName>
    </submittedName>
</protein>
<keyword evidence="1" id="KW-0472">Membrane</keyword>
<keyword evidence="1" id="KW-1133">Transmembrane helix</keyword>
<feature type="transmembrane region" description="Helical" evidence="1">
    <location>
        <begin position="16"/>
        <end position="35"/>
    </location>
</feature>